<evidence type="ECO:0000313" key="1">
    <source>
        <dbReference type="EMBL" id="MPN37626.1"/>
    </source>
</evidence>
<reference evidence="1" key="1">
    <citation type="submission" date="2019-08" db="EMBL/GenBank/DDBJ databases">
        <authorList>
            <person name="Kucharzyk K."/>
            <person name="Murdoch R.W."/>
            <person name="Higgins S."/>
            <person name="Loffler F."/>
        </authorList>
    </citation>
    <scope>NUCLEOTIDE SEQUENCE</scope>
</reference>
<dbReference type="EMBL" id="VSSQ01092385">
    <property type="protein sequence ID" value="MPN37626.1"/>
    <property type="molecule type" value="Genomic_DNA"/>
</dbReference>
<sequence length="61" mass="7209">MFLKQVMRLDQNQRCRGLKSYPAFDADDGIPYMHIPANPVTGTSLVQFFYYLHRRELFAIQ</sequence>
<name>A0A645HGC8_9ZZZZ</name>
<comment type="caution">
    <text evidence="1">The sequence shown here is derived from an EMBL/GenBank/DDBJ whole genome shotgun (WGS) entry which is preliminary data.</text>
</comment>
<accession>A0A645HGC8</accession>
<protein>
    <submittedName>
        <fullName evidence="1">Uncharacterized protein</fullName>
    </submittedName>
</protein>
<proteinExistence type="predicted"/>
<gene>
    <name evidence="1" type="ORF">SDC9_185146</name>
</gene>
<dbReference type="AlphaFoldDB" id="A0A645HGC8"/>
<organism evidence="1">
    <name type="scientific">bioreactor metagenome</name>
    <dbReference type="NCBI Taxonomy" id="1076179"/>
    <lineage>
        <taxon>unclassified sequences</taxon>
        <taxon>metagenomes</taxon>
        <taxon>ecological metagenomes</taxon>
    </lineage>
</organism>